<proteinExistence type="predicted"/>
<name>A0A7W3TJX7_9GAMM</name>
<organism evidence="2 3">
    <name type="scientific">Marilutibacter spongiae</name>
    <dbReference type="NCBI Taxonomy" id="2025720"/>
    <lineage>
        <taxon>Bacteria</taxon>
        <taxon>Pseudomonadati</taxon>
        <taxon>Pseudomonadota</taxon>
        <taxon>Gammaproteobacteria</taxon>
        <taxon>Lysobacterales</taxon>
        <taxon>Lysobacteraceae</taxon>
        <taxon>Marilutibacter</taxon>
    </lineage>
</organism>
<dbReference type="RefSeq" id="WP_182685361.1">
    <property type="nucleotide sequence ID" value="NZ_JACHTF010000003.1"/>
</dbReference>
<evidence type="ECO:0000256" key="1">
    <source>
        <dbReference type="SAM" id="SignalP"/>
    </source>
</evidence>
<dbReference type="Pfam" id="PF07759">
    <property type="entry name" value="DUF1615"/>
    <property type="match status" value="1"/>
</dbReference>
<protein>
    <submittedName>
        <fullName evidence="2">DUF1615 domain-containing protein</fullName>
    </submittedName>
</protein>
<gene>
    <name evidence="2" type="ORF">H4F98_04105</name>
</gene>
<dbReference type="Proteomes" id="UP000523196">
    <property type="component" value="Unassembled WGS sequence"/>
</dbReference>
<sequence>MPSNRICPPRALRALAWVALALSLAACASRAPSRDGWRPPAEVRAEIARRMPAGVADREGWAADIQVAFAAQGLIPDAENLCAVLAVTQQESSFQANPPVPGLARIARGEIDRRAADAHVPGFLVDAALKVTSGDGRSYAERLAAVRTEQELNAIFEDFTGRVPMGERLLGGFNPVRTGGPMQVGIAFAEAHAEGYPWPLQGSIRDEVFTRRGGMYFGIAHLLGYPTRYTRPLYRFADFNAGWHASRNAAFQAAVTEATGIDLALDGDLLRPGAPLDAPGSTERAVRTLGPRLGLDDRAIRRALERGDRLDFEDEALYRGIFALAEQARGGPLPRAVLPGIKLESPKITRDLTTAWFANRVDTRWRQCMAR</sequence>
<dbReference type="AlphaFoldDB" id="A0A7W3TJX7"/>
<reference evidence="2 3" key="1">
    <citation type="submission" date="2020-08" db="EMBL/GenBank/DDBJ databases">
        <authorList>
            <person name="Xu S."/>
            <person name="Li A."/>
        </authorList>
    </citation>
    <scope>NUCLEOTIDE SEQUENCE [LARGE SCALE GENOMIC DNA]</scope>
    <source>
        <strain evidence="2 3">119BY6-57</strain>
    </source>
</reference>
<dbReference type="PROSITE" id="PS51257">
    <property type="entry name" value="PROKAR_LIPOPROTEIN"/>
    <property type="match status" value="1"/>
</dbReference>
<dbReference type="InterPro" id="IPR011673">
    <property type="entry name" value="DUF1615"/>
</dbReference>
<evidence type="ECO:0000313" key="2">
    <source>
        <dbReference type="EMBL" id="MBB1059750.1"/>
    </source>
</evidence>
<keyword evidence="1" id="KW-0732">Signal</keyword>
<comment type="caution">
    <text evidence="2">The sequence shown here is derived from an EMBL/GenBank/DDBJ whole genome shotgun (WGS) entry which is preliminary data.</text>
</comment>
<feature type="chain" id="PRO_5030567640" evidence="1">
    <location>
        <begin position="29"/>
        <end position="371"/>
    </location>
</feature>
<evidence type="ECO:0000313" key="3">
    <source>
        <dbReference type="Proteomes" id="UP000523196"/>
    </source>
</evidence>
<dbReference type="EMBL" id="JACHTF010000003">
    <property type="protein sequence ID" value="MBB1059750.1"/>
    <property type="molecule type" value="Genomic_DNA"/>
</dbReference>
<accession>A0A7W3TJX7</accession>
<keyword evidence="3" id="KW-1185">Reference proteome</keyword>
<feature type="signal peptide" evidence="1">
    <location>
        <begin position="1"/>
        <end position="28"/>
    </location>
</feature>